<dbReference type="SUPFAM" id="SSF57302">
    <property type="entry name" value="Snake toxin-like"/>
    <property type="match status" value="1"/>
</dbReference>
<feature type="signal peptide" evidence="1">
    <location>
        <begin position="1"/>
        <end position="20"/>
    </location>
</feature>
<evidence type="ECO:0000313" key="3">
    <source>
        <dbReference type="Proteomes" id="UP001328107"/>
    </source>
</evidence>
<evidence type="ECO:0000256" key="1">
    <source>
        <dbReference type="SAM" id="SignalP"/>
    </source>
</evidence>
<protein>
    <recommendedName>
        <fullName evidence="4">Activin types I and II receptor domain-containing protein</fullName>
    </recommendedName>
</protein>
<dbReference type="InterPro" id="IPR045860">
    <property type="entry name" value="Snake_toxin-like_sf"/>
</dbReference>
<evidence type="ECO:0000313" key="2">
    <source>
        <dbReference type="EMBL" id="GMR58447.1"/>
    </source>
</evidence>
<feature type="non-terminal residue" evidence="2">
    <location>
        <position position="1"/>
    </location>
</feature>
<sequence>LNPTMKIAALFALSFTLVSTGQLTDTLLSEGLLSMGANGQPTVHCLSFNRTHPTPALTACTAPESFDGVPSSVGCFSVFREDRVLAQGCLAQQDISFTQCTKGRCVGKALKSGIYFCCCHGTACNGDLSEF</sequence>
<keyword evidence="3" id="KW-1185">Reference proteome</keyword>
<proteinExistence type="predicted"/>
<gene>
    <name evidence="2" type="ORF">PMAYCL1PPCAC_28642</name>
</gene>
<reference evidence="3" key="1">
    <citation type="submission" date="2022-10" db="EMBL/GenBank/DDBJ databases">
        <title>Genome assembly of Pristionchus species.</title>
        <authorList>
            <person name="Yoshida K."/>
            <person name="Sommer R.J."/>
        </authorList>
    </citation>
    <scope>NUCLEOTIDE SEQUENCE [LARGE SCALE GENOMIC DNA]</scope>
    <source>
        <strain evidence="3">RS5460</strain>
    </source>
</reference>
<feature type="chain" id="PRO_5043043372" description="Activin types I and II receptor domain-containing protein" evidence="1">
    <location>
        <begin position="21"/>
        <end position="131"/>
    </location>
</feature>
<keyword evidence="1" id="KW-0732">Signal</keyword>
<dbReference type="AlphaFoldDB" id="A0AAN5DA64"/>
<organism evidence="2 3">
    <name type="scientific">Pristionchus mayeri</name>
    <dbReference type="NCBI Taxonomy" id="1317129"/>
    <lineage>
        <taxon>Eukaryota</taxon>
        <taxon>Metazoa</taxon>
        <taxon>Ecdysozoa</taxon>
        <taxon>Nematoda</taxon>
        <taxon>Chromadorea</taxon>
        <taxon>Rhabditida</taxon>
        <taxon>Rhabditina</taxon>
        <taxon>Diplogasteromorpha</taxon>
        <taxon>Diplogasteroidea</taxon>
        <taxon>Neodiplogasteridae</taxon>
        <taxon>Pristionchus</taxon>
    </lineage>
</organism>
<evidence type="ECO:0008006" key="4">
    <source>
        <dbReference type="Google" id="ProtNLM"/>
    </source>
</evidence>
<dbReference type="Proteomes" id="UP001328107">
    <property type="component" value="Unassembled WGS sequence"/>
</dbReference>
<comment type="caution">
    <text evidence="2">The sequence shown here is derived from an EMBL/GenBank/DDBJ whole genome shotgun (WGS) entry which is preliminary data.</text>
</comment>
<dbReference type="Gene3D" id="2.10.60.10">
    <property type="entry name" value="CD59"/>
    <property type="match status" value="1"/>
</dbReference>
<accession>A0AAN5DA64</accession>
<name>A0AAN5DA64_9BILA</name>
<dbReference type="EMBL" id="BTRK01000006">
    <property type="protein sequence ID" value="GMR58447.1"/>
    <property type="molecule type" value="Genomic_DNA"/>
</dbReference>